<keyword evidence="3" id="KW-1003">Cell membrane</keyword>
<dbReference type="GO" id="GO:0009246">
    <property type="term" value="P:enterobacterial common antigen biosynthetic process"/>
    <property type="evidence" value="ECO:0007669"/>
    <property type="project" value="TreeGrafter"/>
</dbReference>
<feature type="transmembrane region" description="Helical" evidence="8">
    <location>
        <begin position="160"/>
        <end position="182"/>
    </location>
</feature>
<feature type="domain" description="Acyltransferase 3" evidence="9">
    <location>
        <begin position="17"/>
        <end position="335"/>
    </location>
</feature>
<reference evidence="10 11" key="1">
    <citation type="submission" date="2017-10" db="EMBL/GenBank/DDBJ databases">
        <title>Bacillus sp. nov., a halophilic bacterium isolated from a Yangshapao Lake.</title>
        <authorList>
            <person name="Wang H."/>
        </authorList>
    </citation>
    <scope>NUCLEOTIDE SEQUENCE [LARGE SCALE GENOMIC DNA]</scope>
    <source>
        <strain evidence="10 11">YSP-3</strain>
    </source>
</reference>
<keyword evidence="4 8" id="KW-0812">Transmembrane</keyword>
<feature type="transmembrane region" description="Helical" evidence="8">
    <location>
        <begin position="91"/>
        <end position="110"/>
    </location>
</feature>
<dbReference type="PANTHER" id="PTHR40074">
    <property type="entry name" value="O-ACETYLTRANSFERASE WECH"/>
    <property type="match status" value="1"/>
</dbReference>
<gene>
    <name evidence="10" type="ORF">CR205_06570</name>
</gene>
<feature type="transmembrane region" description="Helical" evidence="8">
    <location>
        <begin position="194"/>
        <end position="216"/>
    </location>
</feature>
<feature type="transmembrane region" description="Helical" evidence="8">
    <location>
        <begin position="284"/>
        <end position="305"/>
    </location>
</feature>
<evidence type="ECO:0000256" key="4">
    <source>
        <dbReference type="ARBA" id="ARBA00022692"/>
    </source>
</evidence>
<feature type="region of interest" description="Disordered" evidence="7">
    <location>
        <begin position="357"/>
        <end position="382"/>
    </location>
</feature>
<keyword evidence="11" id="KW-1185">Reference proteome</keyword>
<evidence type="ECO:0000256" key="8">
    <source>
        <dbReference type="SAM" id="Phobius"/>
    </source>
</evidence>
<dbReference type="GO" id="GO:0016413">
    <property type="term" value="F:O-acetyltransferase activity"/>
    <property type="evidence" value="ECO:0007669"/>
    <property type="project" value="TreeGrafter"/>
</dbReference>
<evidence type="ECO:0000259" key="9">
    <source>
        <dbReference type="Pfam" id="PF01757"/>
    </source>
</evidence>
<organism evidence="10 11">
    <name type="scientific">Alteribacter lacisalsi</name>
    <dbReference type="NCBI Taxonomy" id="2045244"/>
    <lineage>
        <taxon>Bacteria</taxon>
        <taxon>Bacillati</taxon>
        <taxon>Bacillota</taxon>
        <taxon>Bacilli</taxon>
        <taxon>Bacillales</taxon>
        <taxon>Bacillaceae</taxon>
        <taxon>Alteribacter</taxon>
    </lineage>
</organism>
<dbReference type="InterPro" id="IPR002656">
    <property type="entry name" value="Acyl_transf_3_dom"/>
</dbReference>
<sequence length="382" mass="44445">MGCPAMEKKRMINEIFALRSIACLCIVFLHSIEIALRSSYLQGMGTVMVMIFDSIQVFLYFGTPVFIFISELIIAYSYRNRAIPENFLNKRFKFIFIPFIFMAFFYSLPYAVSFTDWGTKFLLNVFIGDYHGYFVLIIFQFYLLHLFLHKYLQQANPRTMILLSFGINIAYLALFNLTASPFSNPVMMYLWDRFYWIPFFGWIFYFTLGYYCGYYYEEFKQWVVKNRVPIIIAPVVSTFLLLFFYHNDMLLVHSSKRVDILLHTVAIIFIIMYLGQKLKVVPPFLVSISQYSFGIYLIHVFYLHAVDTLVRLSGLSFGTSYIFILFLISVFASIYTIKLANRWKFGQFIVGKLGVGAKGKDSDESGPGQNSSSSENGLRPKT</sequence>
<comment type="caution">
    <text evidence="10">The sequence shown here is derived from an EMBL/GenBank/DDBJ whole genome shotgun (WGS) entry which is preliminary data.</text>
</comment>
<evidence type="ECO:0000313" key="10">
    <source>
        <dbReference type="EMBL" id="PYZ98255.1"/>
    </source>
</evidence>
<feature type="transmembrane region" description="Helical" evidence="8">
    <location>
        <begin position="130"/>
        <end position="148"/>
    </location>
</feature>
<dbReference type="EMBL" id="PDOF01000001">
    <property type="protein sequence ID" value="PYZ98255.1"/>
    <property type="molecule type" value="Genomic_DNA"/>
</dbReference>
<evidence type="ECO:0000256" key="7">
    <source>
        <dbReference type="SAM" id="MobiDB-lite"/>
    </source>
</evidence>
<name>A0A2W0HL45_9BACI</name>
<evidence type="ECO:0000256" key="6">
    <source>
        <dbReference type="ARBA" id="ARBA00023136"/>
    </source>
</evidence>
<feature type="transmembrane region" description="Helical" evidence="8">
    <location>
        <begin position="228"/>
        <end position="246"/>
    </location>
</feature>
<evidence type="ECO:0000313" key="11">
    <source>
        <dbReference type="Proteomes" id="UP000248066"/>
    </source>
</evidence>
<dbReference type="AlphaFoldDB" id="A0A2W0HL45"/>
<dbReference type="Pfam" id="PF01757">
    <property type="entry name" value="Acyl_transf_3"/>
    <property type="match status" value="1"/>
</dbReference>
<proteinExistence type="inferred from homology"/>
<dbReference type="GO" id="GO:0005886">
    <property type="term" value="C:plasma membrane"/>
    <property type="evidence" value="ECO:0007669"/>
    <property type="project" value="UniProtKB-SubCell"/>
</dbReference>
<feature type="transmembrane region" description="Helical" evidence="8">
    <location>
        <begin position="57"/>
        <end position="79"/>
    </location>
</feature>
<comment type="subcellular location">
    <subcellularLocation>
        <location evidence="1">Cell membrane</location>
        <topology evidence="1">Multi-pass membrane protein</topology>
    </subcellularLocation>
</comment>
<feature type="compositionally biased region" description="Polar residues" evidence="7">
    <location>
        <begin position="367"/>
        <end position="376"/>
    </location>
</feature>
<dbReference type="Proteomes" id="UP000248066">
    <property type="component" value="Unassembled WGS sequence"/>
</dbReference>
<feature type="transmembrane region" description="Helical" evidence="8">
    <location>
        <begin position="258"/>
        <end position="275"/>
    </location>
</feature>
<keyword evidence="6 8" id="KW-0472">Membrane</keyword>
<dbReference type="PANTHER" id="PTHR40074:SF2">
    <property type="entry name" value="O-ACETYLTRANSFERASE WECH"/>
    <property type="match status" value="1"/>
</dbReference>
<protein>
    <submittedName>
        <fullName evidence="10">Adhesin</fullName>
    </submittedName>
</protein>
<evidence type="ECO:0000256" key="2">
    <source>
        <dbReference type="ARBA" id="ARBA00007400"/>
    </source>
</evidence>
<evidence type="ECO:0000256" key="1">
    <source>
        <dbReference type="ARBA" id="ARBA00004651"/>
    </source>
</evidence>
<feature type="transmembrane region" description="Helical" evidence="8">
    <location>
        <begin position="16"/>
        <end position="37"/>
    </location>
</feature>
<comment type="similarity">
    <text evidence="2">Belongs to the acyltransferase 3 family.</text>
</comment>
<accession>A0A2W0HL45</accession>
<evidence type="ECO:0000256" key="3">
    <source>
        <dbReference type="ARBA" id="ARBA00022475"/>
    </source>
</evidence>
<evidence type="ECO:0000256" key="5">
    <source>
        <dbReference type="ARBA" id="ARBA00022989"/>
    </source>
</evidence>
<keyword evidence="5 8" id="KW-1133">Transmembrane helix</keyword>
<feature type="transmembrane region" description="Helical" evidence="8">
    <location>
        <begin position="317"/>
        <end position="337"/>
    </location>
</feature>